<dbReference type="RefSeq" id="WP_151572041.1">
    <property type="nucleotide sequence ID" value="NZ_WBOT01000001.1"/>
</dbReference>
<keyword evidence="3" id="KW-1185">Reference proteome</keyword>
<organism evidence="2 3">
    <name type="scientific">Bacillus mesophilum</name>
    <dbReference type="NCBI Taxonomy" id="1071718"/>
    <lineage>
        <taxon>Bacteria</taxon>
        <taxon>Bacillati</taxon>
        <taxon>Bacillota</taxon>
        <taxon>Bacilli</taxon>
        <taxon>Bacillales</taxon>
        <taxon>Bacillaceae</taxon>
        <taxon>Bacillus</taxon>
    </lineage>
</organism>
<evidence type="ECO:0000313" key="2">
    <source>
        <dbReference type="EMBL" id="KAB2335390.1"/>
    </source>
</evidence>
<dbReference type="AlphaFoldDB" id="A0A7V7RPX4"/>
<evidence type="ECO:0000259" key="1">
    <source>
        <dbReference type="Pfam" id="PF01882"/>
    </source>
</evidence>
<protein>
    <submittedName>
        <fullName evidence="2">DUF58 domain-containing protein</fullName>
    </submittedName>
</protein>
<feature type="domain" description="DUF58" evidence="1">
    <location>
        <begin position="43"/>
        <end position="251"/>
    </location>
</feature>
<proteinExistence type="predicted"/>
<gene>
    <name evidence="2" type="ORF">F7732_02115</name>
</gene>
<dbReference type="InterPro" id="IPR002881">
    <property type="entry name" value="DUF58"/>
</dbReference>
<dbReference type="PANTHER" id="PTHR33608:SF7">
    <property type="entry name" value="DUF58 DOMAIN-CONTAINING PROTEIN"/>
    <property type="match status" value="1"/>
</dbReference>
<dbReference type="Proteomes" id="UP000441354">
    <property type="component" value="Unassembled WGS sequence"/>
</dbReference>
<dbReference type="Pfam" id="PF01882">
    <property type="entry name" value="DUF58"/>
    <property type="match status" value="1"/>
</dbReference>
<dbReference type="EMBL" id="WBOT01000001">
    <property type="protein sequence ID" value="KAB2335390.1"/>
    <property type="molecule type" value="Genomic_DNA"/>
</dbReference>
<dbReference type="OrthoDB" id="9776116at2"/>
<accession>A0A7V7RPX4</accession>
<sequence>MSKSYSYLGKLQKKKLLVKTKKRGLHAGSRQSARFGSSLEFSDFRAYQLGDDVRQIDWNVYGRTQKHYIKRFLDEQELSISIYLDGTASMQKAEKKWEMARELAAALSYTVLSSDDRLYFAAISGEYIQPVKKRGAIYSRKVFLDILHLQAQGVSGEFWTALPKVISKREQLSVLISDGLEPLSVMEEVFQQLAALKQEFWLLQVLSSEELFPDYSGDLKLLDAENGTVVNVSMNSAILTEYKTRIREHNTELESLCKKYGGHYLLAADDRDLQAILFTDLPAKGLMR</sequence>
<name>A0A7V7RPX4_9BACI</name>
<evidence type="ECO:0000313" key="3">
    <source>
        <dbReference type="Proteomes" id="UP000441354"/>
    </source>
</evidence>
<dbReference type="PANTHER" id="PTHR33608">
    <property type="entry name" value="BLL2464 PROTEIN"/>
    <property type="match status" value="1"/>
</dbReference>
<reference evidence="2 3" key="1">
    <citation type="journal article" date="2014" name="Arch. Microbiol.">
        <title>Bacillus mesophilum sp. nov., strain IITR-54T, a novel 4-chlorobiphenyl dechlorinating bacterium.</title>
        <authorList>
            <person name="Manickam N."/>
            <person name="Singh N.K."/>
            <person name="Bajaj A."/>
            <person name="Kumar R.M."/>
            <person name="Kaur G."/>
            <person name="Kaur N."/>
            <person name="Bala M."/>
            <person name="Kumar A."/>
            <person name="Mayilraj S."/>
        </authorList>
    </citation>
    <scope>NUCLEOTIDE SEQUENCE [LARGE SCALE GENOMIC DNA]</scope>
    <source>
        <strain evidence="2 3">IITR-54</strain>
    </source>
</reference>
<comment type="caution">
    <text evidence="2">The sequence shown here is derived from an EMBL/GenBank/DDBJ whole genome shotgun (WGS) entry which is preliminary data.</text>
</comment>